<dbReference type="AlphaFoldDB" id="A0A9P6MYA2"/>
<sequence>MALNPRMDIADEMIACLREAVGEANKTKQHAQRLIGQYVERMANGSLEPKDRDFLDALCQRQPKKEDNCRDSDGDDDEPGSWQFLAAFLRYIYSGNYPTDRGVGKLVIGFIGRLQELGMHTPLRERDVIRQSTPFRPGDLVRSVSVQLAVELKKLYRDGVVKLQNQFKDQQKGGRAKVDGSDLDIRSELTAVENFLIFNKMSGNKWKIAPLSTAANGFVSFSESEIVSLCWKRELLKNRILQIVRMTFSSCNSQDDVTRNWLPDKEPEFLLRRLIADVGPIGLTALNRRDVGRRIFNLGDIVPTEYIDA</sequence>
<dbReference type="Proteomes" id="UP000703661">
    <property type="component" value="Unassembled WGS sequence"/>
</dbReference>
<dbReference type="EMBL" id="JAAAID010000445">
    <property type="protein sequence ID" value="KAG0017424.1"/>
    <property type="molecule type" value="Genomic_DNA"/>
</dbReference>
<protein>
    <submittedName>
        <fullName evidence="1">Uncharacterized protein</fullName>
    </submittedName>
</protein>
<comment type="caution">
    <text evidence="1">The sequence shown here is derived from an EMBL/GenBank/DDBJ whole genome shotgun (WGS) entry which is preliminary data.</text>
</comment>
<keyword evidence="2" id="KW-1185">Reference proteome</keyword>
<gene>
    <name evidence="1" type="ORF">BGZ80_008294</name>
</gene>
<reference evidence="1" key="1">
    <citation type="journal article" date="2020" name="Fungal Divers.">
        <title>Resolving the Mortierellaceae phylogeny through synthesis of multi-gene phylogenetics and phylogenomics.</title>
        <authorList>
            <person name="Vandepol N."/>
            <person name="Liber J."/>
            <person name="Desiro A."/>
            <person name="Na H."/>
            <person name="Kennedy M."/>
            <person name="Barry K."/>
            <person name="Grigoriev I.V."/>
            <person name="Miller A.N."/>
            <person name="O'Donnell K."/>
            <person name="Stajich J.E."/>
            <person name="Bonito G."/>
        </authorList>
    </citation>
    <scope>NUCLEOTIDE SEQUENCE</scope>
    <source>
        <strain evidence="1">NRRL 2769</strain>
    </source>
</reference>
<proteinExistence type="predicted"/>
<organism evidence="1 2">
    <name type="scientific">Entomortierella chlamydospora</name>
    <dbReference type="NCBI Taxonomy" id="101097"/>
    <lineage>
        <taxon>Eukaryota</taxon>
        <taxon>Fungi</taxon>
        <taxon>Fungi incertae sedis</taxon>
        <taxon>Mucoromycota</taxon>
        <taxon>Mortierellomycotina</taxon>
        <taxon>Mortierellomycetes</taxon>
        <taxon>Mortierellales</taxon>
        <taxon>Mortierellaceae</taxon>
        <taxon>Entomortierella</taxon>
    </lineage>
</organism>
<accession>A0A9P6MYA2</accession>
<evidence type="ECO:0000313" key="2">
    <source>
        <dbReference type="Proteomes" id="UP000703661"/>
    </source>
</evidence>
<name>A0A9P6MYA2_9FUNG</name>
<evidence type="ECO:0000313" key="1">
    <source>
        <dbReference type="EMBL" id="KAG0017424.1"/>
    </source>
</evidence>